<keyword evidence="2 5" id="KW-0812">Transmembrane</keyword>
<accession>A0A932EQU8</accession>
<dbReference type="Proteomes" id="UP000779809">
    <property type="component" value="Unassembled WGS sequence"/>
</dbReference>
<feature type="transmembrane region" description="Helical" evidence="5">
    <location>
        <begin position="228"/>
        <end position="247"/>
    </location>
</feature>
<evidence type="ECO:0000256" key="3">
    <source>
        <dbReference type="ARBA" id="ARBA00022989"/>
    </source>
</evidence>
<gene>
    <name evidence="7" type="ORF">HYX28_05450</name>
</gene>
<feature type="transmembrane region" description="Helical" evidence="5">
    <location>
        <begin position="199"/>
        <end position="221"/>
    </location>
</feature>
<evidence type="ECO:0000313" key="8">
    <source>
        <dbReference type="Proteomes" id="UP000779809"/>
    </source>
</evidence>
<feature type="transmembrane region" description="Helical" evidence="5">
    <location>
        <begin position="106"/>
        <end position="134"/>
    </location>
</feature>
<keyword evidence="4 5" id="KW-0472">Membrane</keyword>
<comment type="subcellular location">
    <subcellularLocation>
        <location evidence="1">Membrane</location>
        <topology evidence="1">Multi-pass membrane protein</topology>
    </subcellularLocation>
</comment>
<evidence type="ECO:0000256" key="5">
    <source>
        <dbReference type="SAM" id="Phobius"/>
    </source>
</evidence>
<protein>
    <submittedName>
        <fullName evidence="7">YIP1 family protein</fullName>
    </submittedName>
</protein>
<dbReference type="AlphaFoldDB" id="A0A932EQU8"/>
<evidence type="ECO:0000256" key="1">
    <source>
        <dbReference type="ARBA" id="ARBA00004141"/>
    </source>
</evidence>
<reference evidence="7" key="1">
    <citation type="submission" date="2020-07" db="EMBL/GenBank/DDBJ databases">
        <title>Huge and variable diversity of episymbiotic CPR bacteria and DPANN archaea in groundwater ecosystems.</title>
        <authorList>
            <person name="He C.Y."/>
            <person name="Keren R."/>
            <person name="Whittaker M."/>
            <person name="Farag I.F."/>
            <person name="Doudna J."/>
            <person name="Cate J.H.D."/>
            <person name="Banfield J.F."/>
        </authorList>
    </citation>
    <scope>NUCLEOTIDE SEQUENCE</scope>
    <source>
        <strain evidence="7">NC_groundwater_580_Pr5_B-0.1um_64_19</strain>
    </source>
</reference>
<organism evidence="7 8">
    <name type="scientific">Candidatus Korobacter versatilis</name>
    <dbReference type="NCBI Taxonomy" id="658062"/>
    <lineage>
        <taxon>Bacteria</taxon>
        <taxon>Pseudomonadati</taxon>
        <taxon>Acidobacteriota</taxon>
        <taxon>Terriglobia</taxon>
        <taxon>Terriglobales</taxon>
        <taxon>Candidatus Korobacteraceae</taxon>
        <taxon>Candidatus Korobacter</taxon>
    </lineage>
</organism>
<evidence type="ECO:0000256" key="2">
    <source>
        <dbReference type="ARBA" id="ARBA00022692"/>
    </source>
</evidence>
<keyword evidence="3 5" id="KW-1133">Transmembrane helix</keyword>
<name>A0A932EQU8_9BACT</name>
<dbReference type="Pfam" id="PF04893">
    <property type="entry name" value="Yip1"/>
    <property type="match status" value="1"/>
</dbReference>
<dbReference type="GO" id="GO:0016020">
    <property type="term" value="C:membrane"/>
    <property type="evidence" value="ECO:0007669"/>
    <property type="project" value="UniProtKB-SubCell"/>
</dbReference>
<evidence type="ECO:0000259" key="6">
    <source>
        <dbReference type="Pfam" id="PF04893"/>
    </source>
</evidence>
<sequence length="250" mass="27460">MDSAGTAPTEVSQGPLLSQPQRIINTFFDPVKTFTDLRRGNAWWMAFLFSAIISYVFIFAVASKVGWEQVTENQMKLNPKQAERMEQMPPADRARAMEMGVKFTKYISFAFPVIALLVTAVFAALFMAIFNFGFGAQVGFGTSFAINIYVGLVGSVKALITAITLFAGMDPENFTFDNPIASNLSYFVDVNAHPALHRFAYSMDIFTIWTVVLLGIGYSCVSKVKRGTAIGVVAGLWLLWVLGATALKAF</sequence>
<feature type="transmembrane region" description="Helical" evidence="5">
    <location>
        <begin position="42"/>
        <end position="62"/>
    </location>
</feature>
<comment type="caution">
    <text evidence="7">The sequence shown here is derived from an EMBL/GenBank/DDBJ whole genome shotgun (WGS) entry which is preliminary data.</text>
</comment>
<evidence type="ECO:0000256" key="4">
    <source>
        <dbReference type="ARBA" id="ARBA00023136"/>
    </source>
</evidence>
<dbReference type="EMBL" id="JACPNR010000006">
    <property type="protein sequence ID" value="MBI2678205.1"/>
    <property type="molecule type" value="Genomic_DNA"/>
</dbReference>
<feature type="domain" description="Yip1" evidence="6">
    <location>
        <begin position="25"/>
        <end position="244"/>
    </location>
</feature>
<proteinExistence type="predicted"/>
<dbReference type="InterPro" id="IPR006977">
    <property type="entry name" value="Yip1_dom"/>
</dbReference>
<feature type="transmembrane region" description="Helical" evidence="5">
    <location>
        <begin position="146"/>
        <end position="169"/>
    </location>
</feature>
<evidence type="ECO:0000313" key="7">
    <source>
        <dbReference type="EMBL" id="MBI2678205.1"/>
    </source>
</evidence>